<keyword evidence="1" id="KW-0812">Transmembrane</keyword>
<name>A0A371HKG3_MUCPR</name>
<keyword evidence="1" id="KW-1133">Transmembrane helix</keyword>
<organism evidence="2 3">
    <name type="scientific">Mucuna pruriens</name>
    <name type="common">Velvet bean</name>
    <name type="synonym">Dolichos pruriens</name>
    <dbReference type="NCBI Taxonomy" id="157652"/>
    <lineage>
        <taxon>Eukaryota</taxon>
        <taxon>Viridiplantae</taxon>
        <taxon>Streptophyta</taxon>
        <taxon>Embryophyta</taxon>
        <taxon>Tracheophyta</taxon>
        <taxon>Spermatophyta</taxon>
        <taxon>Magnoliopsida</taxon>
        <taxon>eudicotyledons</taxon>
        <taxon>Gunneridae</taxon>
        <taxon>Pentapetalae</taxon>
        <taxon>rosids</taxon>
        <taxon>fabids</taxon>
        <taxon>Fabales</taxon>
        <taxon>Fabaceae</taxon>
        <taxon>Papilionoideae</taxon>
        <taxon>50 kb inversion clade</taxon>
        <taxon>NPAAA clade</taxon>
        <taxon>indigoferoid/millettioid clade</taxon>
        <taxon>Phaseoleae</taxon>
        <taxon>Mucuna</taxon>
    </lineage>
</organism>
<evidence type="ECO:0000256" key="1">
    <source>
        <dbReference type="SAM" id="Phobius"/>
    </source>
</evidence>
<comment type="caution">
    <text evidence="2">The sequence shown here is derived from an EMBL/GenBank/DDBJ whole genome shotgun (WGS) entry which is preliminary data.</text>
</comment>
<accession>A0A371HKG3</accession>
<evidence type="ECO:0000313" key="3">
    <source>
        <dbReference type="Proteomes" id="UP000257109"/>
    </source>
</evidence>
<feature type="transmembrane region" description="Helical" evidence="1">
    <location>
        <begin position="62"/>
        <end position="82"/>
    </location>
</feature>
<keyword evidence="1" id="KW-0472">Membrane</keyword>
<reference evidence="2" key="1">
    <citation type="submission" date="2018-05" db="EMBL/GenBank/DDBJ databases">
        <title>Draft genome of Mucuna pruriens seed.</title>
        <authorList>
            <person name="Nnadi N.E."/>
            <person name="Vos R."/>
            <person name="Hasami M.H."/>
            <person name="Devisetty U.K."/>
            <person name="Aguiy J.C."/>
        </authorList>
    </citation>
    <scope>NUCLEOTIDE SEQUENCE [LARGE SCALE GENOMIC DNA]</scope>
    <source>
        <strain evidence="2">JCA_2017</strain>
    </source>
</reference>
<feature type="non-terminal residue" evidence="2">
    <location>
        <position position="1"/>
    </location>
</feature>
<proteinExistence type="predicted"/>
<protein>
    <submittedName>
        <fullName evidence="2">Uncharacterized protein</fullName>
    </submittedName>
</protein>
<dbReference type="Proteomes" id="UP000257109">
    <property type="component" value="Unassembled WGS sequence"/>
</dbReference>
<keyword evidence="3" id="KW-1185">Reference proteome</keyword>
<dbReference type="AlphaFoldDB" id="A0A371HKG3"/>
<dbReference type="EMBL" id="QJKJ01002343">
    <property type="protein sequence ID" value="RDY03269.1"/>
    <property type="molecule type" value="Genomic_DNA"/>
</dbReference>
<evidence type="ECO:0000313" key="2">
    <source>
        <dbReference type="EMBL" id="RDY03269.1"/>
    </source>
</evidence>
<gene>
    <name evidence="2" type="ORF">CR513_13171</name>
</gene>
<sequence length="123" mass="14720">MVNYAWFDALIRHMPLRMKEDIKIEESNKKEEYSYKSLRPQFETKMEAMIWKANNNIQFNGFLIKILNMHHIVYVGLFLYLIKCFTDRHLEGEGPISILGRRLKVIASMIMPWQRQCNILVDI</sequence>